<dbReference type="PANTHER" id="PTHR22726">
    <property type="entry name" value="METALLOENDOPEPTIDASE OMA1"/>
    <property type="match status" value="1"/>
</dbReference>
<dbReference type="CDD" id="cd07331">
    <property type="entry name" value="M48C_Oma1_like"/>
    <property type="match status" value="1"/>
</dbReference>
<comment type="cofactor">
    <cofactor evidence="1">
        <name>Zn(2+)</name>
        <dbReference type="ChEBI" id="CHEBI:29105"/>
    </cofactor>
</comment>
<dbReference type="Proteomes" id="UP000502823">
    <property type="component" value="Unassembled WGS sequence"/>
</dbReference>
<protein>
    <recommendedName>
        <fullName evidence="8">Metalloendopeptidase OMA1, mitochondrial</fullName>
    </recommendedName>
    <alternativeName>
        <fullName evidence="9">Overlapping with the m-AAA protease 1 homolog</fullName>
    </alternativeName>
</protein>
<feature type="transmembrane region" description="Helical" evidence="10">
    <location>
        <begin position="284"/>
        <end position="308"/>
    </location>
</feature>
<comment type="caution">
    <text evidence="12">The sequence shown here is derived from an EMBL/GenBank/DDBJ whole genome shotgun (WGS) entry which is preliminary data.</text>
</comment>
<dbReference type="Pfam" id="PF01435">
    <property type="entry name" value="Peptidase_M48"/>
    <property type="match status" value="1"/>
</dbReference>
<keyword evidence="10" id="KW-1133">Transmembrane helix</keyword>
<evidence type="ECO:0000256" key="7">
    <source>
        <dbReference type="ARBA" id="ARBA00038233"/>
    </source>
</evidence>
<proteinExistence type="inferred from homology"/>
<dbReference type="AlphaFoldDB" id="A0A6L2PHW6"/>
<dbReference type="InterPro" id="IPR001915">
    <property type="entry name" value="Peptidase_M48"/>
</dbReference>
<dbReference type="OrthoDB" id="7464992at2759"/>
<dbReference type="Gene3D" id="3.30.2010.10">
    <property type="entry name" value="Metalloproteases ('zincins'), catalytic domain"/>
    <property type="match status" value="1"/>
</dbReference>
<sequence length="455" mass="51176">MFRVLNRNGMFGNYQRFVLPVRSVCNLSGIKLSCGVRIDRCVTKRASLNNANVALQSGGFRDASELQRKLFHVTASRQALPPLVIVILRPLSRIAAVLFGRRLRKWWRALPPEKKQDLILRLKKRKMTLLASGAVVSAGVLWYYLSHLEKDPITGRTRFIAISPEQLLQIAQIELAMQMELHKDNFLPPAHPAYERVVNVANRLIKSNKEIPHLQHTKWRVTVVNEPTITNAFVLPTGHIFVFTGILNMCTNDDQLCAILSHEISHVLLSHMAEQFSSLHLMDILVMVPLVFIWAVLPQVAALITHWLSGFFSEVLFRLPYSRALEVEADLIGLQLTAKACYDVREASVFWAKMSATDSPLEWLSTHPSSETRQLILDTLMPTAIQLRDQCKCPSLPLVDPRTLRVTVPNKSVLVYKNTEGCGVCGVLNAVLVFHGAPLCKKLGSEKMLMGHCET</sequence>
<keyword evidence="10" id="KW-0812">Transmembrane</keyword>
<keyword evidence="4" id="KW-0378">Hydrolase</keyword>
<organism evidence="12 13">
    <name type="scientific">Coptotermes formosanus</name>
    <name type="common">Formosan subterranean termite</name>
    <dbReference type="NCBI Taxonomy" id="36987"/>
    <lineage>
        <taxon>Eukaryota</taxon>
        <taxon>Metazoa</taxon>
        <taxon>Ecdysozoa</taxon>
        <taxon>Arthropoda</taxon>
        <taxon>Hexapoda</taxon>
        <taxon>Insecta</taxon>
        <taxon>Pterygota</taxon>
        <taxon>Neoptera</taxon>
        <taxon>Polyneoptera</taxon>
        <taxon>Dictyoptera</taxon>
        <taxon>Blattodea</taxon>
        <taxon>Blattoidea</taxon>
        <taxon>Termitoidae</taxon>
        <taxon>Rhinotermitidae</taxon>
        <taxon>Coptotermes</taxon>
    </lineage>
</organism>
<keyword evidence="3" id="KW-0479">Metal-binding</keyword>
<evidence type="ECO:0000256" key="10">
    <source>
        <dbReference type="SAM" id="Phobius"/>
    </source>
</evidence>
<keyword evidence="13" id="KW-1185">Reference proteome</keyword>
<accession>A0A6L2PHW6</accession>
<keyword evidence="6" id="KW-0482">Metalloprotease</keyword>
<evidence type="ECO:0000313" key="12">
    <source>
        <dbReference type="EMBL" id="GFG29667.1"/>
    </source>
</evidence>
<evidence type="ECO:0000256" key="5">
    <source>
        <dbReference type="ARBA" id="ARBA00022833"/>
    </source>
</evidence>
<evidence type="ECO:0000313" key="13">
    <source>
        <dbReference type="Proteomes" id="UP000502823"/>
    </source>
</evidence>
<dbReference type="GO" id="GO:0034982">
    <property type="term" value="P:mitochondrial protein processing"/>
    <property type="evidence" value="ECO:0007669"/>
    <property type="project" value="TreeGrafter"/>
</dbReference>
<comment type="similarity">
    <text evidence="7">Belongs to the peptidase M48 family.</text>
</comment>
<dbReference type="EMBL" id="BLKM01000165">
    <property type="protein sequence ID" value="GFG29667.1"/>
    <property type="molecule type" value="Genomic_DNA"/>
</dbReference>
<dbReference type="InterPro" id="IPR051156">
    <property type="entry name" value="Mito/Outer_Membr_Metalloprot"/>
</dbReference>
<dbReference type="GO" id="GO:0004222">
    <property type="term" value="F:metalloendopeptidase activity"/>
    <property type="evidence" value="ECO:0007669"/>
    <property type="project" value="InterPro"/>
</dbReference>
<evidence type="ECO:0000256" key="4">
    <source>
        <dbReference type="ARBA" id="ARBA00022801"/>
    </source>
</evidence>
<evidence type="ECO:0000256" key="9">
    <source>
        <dbReference type="ARBA" id="ARBA00042978"/>
    </source>
</evidence>
<evidence type="ECO:0000259" key="11">
    <source>
        <dbReference type="Pfam" id="PF01435"/>
    </source>
</evidence>
<keyword evidence="2" id="KW-0645">Protease</keyword>
<dbReference type="InParanoid" id="A0A6L2PHW6"/>
<gene>
    <name evidence="12" type="ORF">Cfor_07122</name>
</gene>
<keyword evidence="10" id="KW-0472">Membrane</keyword>
<feature type="domain" description="Peptidase M48" evidence="11">
    <location>
        <begin position="198"/>
        <end position="373"/>
    </location>
</feature>
<dbReference type="GO" id="GO:0046872">
    <property type="term" value="F:metal ion binding"/>
    <property type="evidence" value="ECO:0007669"/>
    <property type="project" value="UniProtKB-KW"/>
</dbReference>
<dbReference type="PANTHER" id="PTHR22726:SF1">
    <property type="entry name" value="METALLOENDOPEPTIDASE OMA1, MITOCHONDRIAL"/>
    <property type="match status" value="1"/>
</dbReference>
<evidence type="ECO:0000256" key="8">
    <source>
        <dbReference type="ARBA" id="ARBA00040360"/>
    </source>
</evidence>
<evidence type="ECO:0000256" key="3">
    <source>
        <dbReference type="ARBA" id="ARBA00022723"/>
    </source>
</evidence>
<reference evidence="13" key="1">
    <citation type="submission" date="2020-01" db="EMBL/GenBank/DDBJ databases">
        <title>Draft genome sequence of the Termite Coptotermes fromosanus.</title>
        <authorList>
            <person name="Itakura S."/>
            <person name="Yosikawa Y."/>
            <person name="Umezawa K."/>
        </authorList>
    </citation>
    <scope>NUCLEOTIDE SEQUENCE [LARGE SCALE GENOMIC DNA]</scope>
</reference>
<name>A0A6L2PHW6_COPFO</name>
<keyword evidence="5" id="KW-0862">Zinc</keyword>
<feature type="transmembrane region" description="Helical" evidence="10">
    <location>
        <begin position="127"/>
        <end position="145"/>
    </location>
</feature>
<dbReference type="GO" id="GO:0006515">
    <property type="term" value="P:protein quality control for misfolded or incompletely synthesized proteins"/>
    <property type="evidence" value="ECO:0007669"/>
    <property type="project" value="TreeGrafter"/>
</dbReference>
<dbReference type="GO" id="GO:0005743">
    <property type="term" value="C:mitochondrial inner membrane"/>
    <property type="evidence" value="ECO:0007669"/>
    <property type="project" value="TreeGrafter"/>
</dbReference>
<evidence type="ECO:0000256" key="1">
    <source>
        <dbReference type="ARBA" id="ARBA00001947"/>
    </source>
</evidence>
<evidence type="ECO:0000256" key="2">
    <source>
        <dbReference type="ARBA" id="ARBA00022670"/>
    </source>
</evidence>
<evidence type="ECO:0000256" key="6">
    <source>
        <dbReference type="ARBA" id="ARBA00023049"/>
    </source>
</evidence>